<dbReference type="EMBL" id="JAUSTU010000017">
    <property type="protein sequence ID" value="MDQ0156933.1"/>
    <property type="molecule type" value="Genomic_DNA"/>
</dbReference>
<dbReference type="Pfam" id="PF00271">
    <property type="entry name" value="Helicase_C"/>
    <property type="match status" value="1"/>
</dbReference>
<accession>A0ABT9V7N8</accession>
<dbReference type="PROSITE" id="PS51194">
    <property type="entry name" value="HELICASE_CTER"/>
    <property type="match status" value="1"/>
</dbReference>
<dbReference type="RefSeq" id="WP_307151422.1">
    <property type="nucleotide sequence ID" value="NZ_JAUSTU010000017.1"/>
</dbReference>
<feature type="domain" description="Helicase C-terminal" evidence="5">
    <location>
        <begin position="353"/>
        <end position="501"/>
    </location>
</feature>
<name>A0ABT9V7N8_9BACL</name>
<evidence type="ECO:0000313" key="6">
    <source>
        <dbReference type="EMBL" id="MDQ0156933.1"/>
    </source>
</evidence>
<evidence type="ECO:0000256" key="1">
    <source>
        <dbReference type="ARBA" id="ARBA00022741"/>
    </source>
</evidence>
<dbReference type="InterPro" id="IPR014001">
    <property type="entry name" value="Helicase_ATP-bd"/>
</dbReference>
<keyword evidence="3" id="KW-0238">DNA-binding</keyword>
<dbReference type="Pfam" id="PF04851">
    <property type="entry name" value="ResIII"/>
    <property type="match status" value="1"/>
</dbReference>
<evidence type="ECO:0000259" key="4">
    <source>
        <dbReference type="PROSITE" id="PS51192"/>
    </source>
</evidence>
<dbReference type="InterPro" id="IPR027417">
    <property type="entry name" value="P-loop_NTPase"/>
</dbReference>
<dbReference type="InterPro" id="IPR001650">
    <property type="entry name" value="Helicase_C-like"/>
</dbReference>
<dbReference type="PANTHER" id="PTHR30580">
    <property type="entry name" value="PRIMOSOMAL PROTEIN N"/>
    <property type="match status" value="1"/>
</dbReference>
<keyword evidence="7" id="KW-1185">Reference proteome</keyword>
<comment type="caution">
    <text evidence="6">The sequence shown here is derived from an EMBL/GenBank/DDBJ whole genome shotgun (WGS) entry which is preliminary data.</text>
</comment>
<dbReference type="Proteomes" id="UP001231362">
    <property type="component" value="Unassembled WGS sequence"/>
</dbReference>
<reference evidence="6 7" key="1">
    <citation type="submission" date="2023-07" db="EMBL/GenBank/DDBJ databases">
        <title>Genomic Encyclopedia of Type Strains, Phase IV (KMG-IV): sequencing the most valuable type-strain genomes for metagenomic binning, comparative biology and taxonomic classification.</title>
        <authorList>
            <person name="Goeker M."/>
        </authorList>
    </citation>
    <scope>NUCLEOTIDE SEQUENCE [LARGE SCALE GENOMIC DNA]</scope>
    <source>
        <strain evidence="6 7">DSM 23948</strain>
    </source>
</reference>
<dbReference type="SMART" id="SM00487">
    <property type="entry name" value="DEXDc"/>
    <property type="match status" value="1"/>
</dbReference>
<evidence type="ECO:0000256" key="2">
    <source>
        <dbReference type="ARBA" id="ARBA00022840"/>
    </source>
</evidence>
<keyword evidence="1" id="KW-0547">Nucleotide-binding</keyword>
<dbReference type="Gene3D" id="3.40.50.300">
    <property type="entry name" value="P-loop containing nucleotide triphosphate hydrolases"/>
    <property type="match status" value="2"/>
</dbReference>
<dbReference type="SMART" id="SM00490">
    <property type="entry name" value="HELICc"/>
    <property type="match status" value="1"/>
</dbReference>
<dbReference type="SUPFAM" id="SSF52540">
    <property type="entry name" value="P-loop containing nucleoside triphosphate hydrolases"/>
    <property type="match status" value="1"/>
</dbReference>
<evidence type="ECO:0000313" key="7">
    <source>
        <dbReference type="Proteomes" id="UP001231362"/>
    </source>
</evidence>
<evidence type="ECO:0000259" key="5">
    <source>
        <dbReference type="PROSITE" id="PS51194"/>
    </source>
</evidence>
<dbReference type="CDD" id="cd17925">
    <property type="entry name" value="DEXDc_ComFA"/>
    <property type="match status" value="1"/>
</dbReference>
<dbReference type="PROSITE" id="PS51192">
    <property type="entry name" value="HELICASE_ATP_BIND_1"/>
    <property type="match status" value="1"/>
</dbReference>
<dbReference type="PANTHER" id="PTHR30580:SF1">
    <property type="entry name" value="COMF OPERON PROTEIN 1"/>
    <property type="match status" value="1"/>
</dbReference>
<organism evidence="6 7">
    <name type="scientific">Anoxybacillus andreesenii</name>
    <dbReference type="NCBI Taxonomy" id="1325932"/>
    <lineage>
        <taxon>Bacteria</taxon>
        <taxon>Bacillati</taxon>
        <taxon>Bacillota</taxon>
        <taxon>Bacilli</taxon>
        <taxon>Bacillales</taxon>
        <taxon>Anoxybacillaceae</taxon>
        <taxon>Anoxybacillus</taxon>
    </lineage>
</organism>
<sequence>MRFALIDNKLVPEPLLVESTPTKPITQHDVIPQPPQNPSYSFNHDLQDLLTGKQLLLDDIPNSIQEIQAHYENGYLLLRKGITFRKNKPKCERCGNEAPSWFAVFPCSRCRESCIYCRKCIMMGRVSSCTLLYSWIENEHIDAQPFESPLLSWTGTLSPGQQTASAQVVEAIQGNKEYLVWAVCGAGKTEVLFEGIHYALLQGKRVCIATPRTDVVLELTPRLQAVFPTIQVASLYGGSEDRHKNAQLTITTTHQLLRFYHAFDTMILDEVDAFPYSVEEALQHAVKQARKTTSSMIYLTATPNSQWQKECRLGKRDFVTIPARYHRHPLPVPHFVWCGNWHKSLKQNRLPRNVMQWLQERTESNKQALFFIPKIDLIPKILPILKQLHPNIEAVHAEDPRRKEKVQAMRNKELLILMTTTILERGVTFPNLDVAILGSEDRIFTESALVQIAGRVGRSAQFPSGDITFFHFGKTEAMIKARNQITAMNKEALEKGLIDVE</sequence>
<proteinExistence type="predicted"/>
<gene>
    <name evidence="6" type="ORF">J2S07_003258</name>
</gene>
<evidence type="ECO:0000256" key="3">
    <source>
        <dbReference type="ARBA" id="ARBA00023125"/>
    </source>
</evidence>
<dbReference type="InterPro" id="IPR006935">
    <property type="entry name" value="Helicase/UvrB_N"/>
</dbReference>
<protein>
    <submittedName>
        <fullName evidence="6">Competence protein ComFA</fullName>
    </submittedName>
</protein>
<keyword evidence="2" id="KW-0067">ATP-binding</keyword>
<feature type="domain" description="Helicase ATP-binding" evidence="4">
    <location>
        <begin position="169"/>
        <end position="321"/>
    </location>
</feature>